<dbReference type="Proteomes" id="UP001151699">
    <property type="component" value="Chromosome C"/>
</dbReference>
<dbReference type="AlphaFoldDB" id="A0A9Q0RWH3"/>
<feature type="domain" description="Cyclin N-terminal" evidence="2">
    <location>
        <begin position="27"/>
        <end position="142"/>
    </location>
</feature>
<evidence type="ECO:0000313" key="3">
    <source>
        <dbReference type="EMBL" id="KAJ6636730.1"/>
    </source>
</evidence>
<dbReference type="InterPro" id="IPR036915">
    <property type="entry name" value="Cyclin-like_sf"/>
</dbReference>
<keyword evidence="1" id="KW-0195">Cyclin</keyword>
<dbReference type="CDD" id="cd20534">
    <property type="entry name" value="CYCLIN_CCNM_CCNQ_rpt1"/>
    <property type="match status" value="1"/>
</dbReference>
<sequence length="181" mass="20640">MASGLIHRSSSMFSKKPQNISKIDYKSIENKVAIAPRFIFECAIKLNMKPLTCAAAAVIFHRFYREVGQAEYDEFLIASSSLYLAGKIKEDSIKIRDIINVAHNTLNRGASPLELGDEYWAMRDGIVQAELLITRMLKFDMNIEHPHKYMLHYMLSLKDWFGANVWNSIPIAKTAASFLHD</sequence>
<accession>A0A9Q0RWH3</accession>
<keyword evidence="4" id="KW-1185">Reference proteome</keyword>
<dbReference type="PANTHER" id="PTHR10026">
    <property type="entry name" value="CYCLIN"/>
    <property type="match status" value="1"/>
</dbReference>
<dbReference type="InterPro" id="IPR043198">
    <property type="entry name" value="Cyclin/Ssn8"/>
</dbReference>
<gene>
    <name evidence="3" type="primary">Ccnq</name>
    <name evidence="3" type="ORF">Bhyg_15324</name>
</gene>
<dbReference type="EMBL" id="WJQU01000004">
    <property type="protein sequence ID" value="KAJ6636730.1"/>
    <property type="molecule type" value="Genomic_DNA"/>
</dbReference>
<dbReference type="InterPro" id="IPR006671">
    <property type="entry name" value="Cyclin_N"/>
</dbReference>
<protein>
    <submittedName>
        <fullName evidence="3">Cyclin-Q</fullName>
    </submittedName>
</protein>
<dbReference type="FunFam" id="1.10.472.10:FF:000122">
    <property type="entry name" value="Cyclin-related protein FAM58A"/>
    <property type="match status" value="1"/>
</dbReference>
<evidence type="ECO:0000259" key="2">
    <source>
        <dbReference type="Pfam" id="PF00134"/>
    </source>
</evidence>
<comment type="caution">
    <text evidence="3">The sequence shown here is derived from an EMBL/GenBank/DDBJ whole genome shotgun (WGS) entry which is preliminary data.</text>
</comment>
<organism evidence="3 4">
    <name type="scientific">Pseudolycoriella hygida</name>
    <dbReference type="NCBI Taxonomy" id="35572"/>
    <lineage>
        <taxon>Eukaryota</taxon>
        <taxon>Metazoa</taxon>
        <taxon>Ecdysozoa</taxon>
        <taxon>Arthropoda</taxon>
        <taxon>Hexapoda</taxon>
        <taxon>Insecta</taxon>
        <taxon>Pterygota</taxon>
        <taxon>Neoptera</taxon>
        <taxon>Endopterygota</taxon>
        <taxon>Diptera</taxon>
        <taxon>Nematocera</taxon>
        <taxon>Sciaroidea</taxon>
        <taxon>Sciaridae</taxon>
        <taxon>Pseudolycoriella</taxon>
    </lineage>
</organism>
<reference evidence="3" key="1">
    <citation type="submission" date="2022-07" db="EMBL/GenBank/DDBJ databases">
        <authorList>
            <person name="Trinca V."/>
            <person name="Uliana J.V.C."/>
            <person name="Torres T.T."/>
            <person name="Ward R.J."/>
            <person name="Monesi N."/>
        </authorList>
    </citation>
    <scope>NUCLEOTIDE SEQUENCE</scope>
    <source>
        <strain evidence="3">HSMRA1968</strain>
        <tissue evidence="3">Whole embryos</tissue>
    </source>
</reference>
<dbReference type="SUPFAM" id="SSF47954">
    <property type="entry name" value="Cyclin-like"/>
    <property type="match status" value="1"/>
</dbReference>
<feature type="non-terminal residue" evidence="3">
    <location>
        <position position="1"/>
    </location>
</feature>
<name>A0A9Q0RWH3_9DIPT</name>
<evidence type="ECO:0000313" key="4">
    <source>
        <dbReference type="Proteomes" id="UP001151699"/>
    </source>
</evidence>
<dbReference type="InterPro" id="IPR048055">
    <property type="entry name" value="Cyclin-Q_first_cyclin_box"/>
</dbReference>
<dbReference type="Gene3D" id="1.10.472.10">
    <property type="entry name" value="Cyclin-like"/>
    <property type="match status" value="1"/>
</dbReference>
<proteinExistence type="predicted"/>
<evidence type="ECO:0000256" key="1">
    <source>
        <dbReference type="ARBA" id="ARBA00023127"/>
    </source>
</evidence>
<dbReference type="OrthoDB" id="79090at2759"/>
<dbReference type="GO" id="GO:0016538">
    <property type="term" value="F:cyclin-dependent protein serine/threonine kinase regulator activity"/>
    <property type="evidence" value="ECO:0007669"/>
    <property type="project" value="InterPro"/>
</dbReference>
<dbReference type="Pfam" id="PF00134">
    <property type="entry name" value="Cyclin_N"/>
    <property type="match status" value="1"/>
</dbReference>
<dbReference type="GO" id="GO:0006357">
    <property type="term" value="P:regulation of transcription by RNA polymerase II"/>
    <property type="evidence" value="ECO:0007669"/>
    <property type="project" value="InterPro"/>
</dbReference>